<proteinExistence type="predicted"/>
<evidence type="ECO:0000256" key="1">
    <source>
        <dbReference type="ARBA" id="ARBA00001968"/>
    </source>
</evidence>
<feature type="region of interest" description="Disordered" evidence="4">
    <location>
        <begin position="502"/>
        <end position="621"/>
    </location>
</feature>
<dbReference type="STRING" id="33114.A0A2G2W766"/>
<evidence type="ECO:0000256" key="4">
    <source>
        <dbReference type="SAM" id="MobiDB-lite"/>
    </source>
</evidence>
<evidence type="ECO:0000256" key="3">
    <source>
        <dbReference type="PROSITE-ProRule" id="PRU00023"/>
    </source>
</evidence>
<sequence>MALPHAPDSEEVLRAACSGNIKLFKSQNPVLHAARQGHTATVEYLIEKGADPATLSTKGTELHNAVGKGSELLYLGSSAFSDKMFDKKSQHVMPYCYIVIYGGHIDCVKLLLSKGVDVDLQSYGRTALMWACSLGREDAVRVLLEHQANVHPKTNNLLPLASAVAANSLPCVELLVKDDIGALDGTHVKARLPHGQEILYIDSKGYPTQNIFVVDFDMCFTSALAGWEGSAHGSYIFRETLHRQELNFPHPLKNKYYLVDSRYSHIKGYMAPYRGYNMRNIVERTLNVWKSRWPILRDMPYYNIDTQRDIVIATMATHNYIRKKCNVDNAFQMAENERYIPSVDFDVGTTSMANNIDGKNSGAKVYVKPSEATPWRDDEATLLFNAADNGNAEIIKCLLQAGGDPNIIDEHGNKPIQVAAIRCNRAAVKVLLPVTQRILSVPEWSVDGVIEFMQYEYRRRQLDGLVEYMDSYYYSTRLESTEAGRKAKKPRATIIPKKDFPEVTNEARKKTADEKATGEEEFKKKTEDEKATGEEEFKKKAADEKATGEEEFKKKATDVKARREEECKKNTADAKARREEECKKKAADAKARGEEAFKKARGGHMALPTLKPSLLLQPLQN</sequence>
<keyword evidence="3" id="KW-0040">ANK repeat</keyword>
<reference evidence="7" key="2">
    <citation type="journal article" date="2017" name="J. Anim. Genet.">
        <title>Multiple reference genome sequences of hot pepper reveal the massive evolution of plant disease resistance genes by retroduplication.</title>
        <authorList>
            <person name="Kim S."/>
            <person name="Park J."/>
            <person name="Yeom S.-I."/>
            <person name="Kim Y.-M."/>
            <person name="Seo E."/>
            <person name="Kim K.-T."/>
            <person name="Kim M.-S."/>
            <person name="Lee J.M."/>
            <person name="Cheong K."/>
            <person name="Shin H.-S."/>
            <person name="Kim S.-B."/>
            <person name="Han K."/>
            <person name="Lee J."/>
            <person name="Park M."/>
            <person name="Lee H.-A."/>
            <person name="Lee H.-Y."/>
            <person name="Lee Y."/>
            <person name="Oh S."/>
            <person name="Lee J.H."/>
            <person name="Choi E."/>
            <person name="Choi E."/>
            <person name="Lee S.E."/>
            <person name="Jeon J."/>
            <person name="Kim H."/>
            <person name="Choi G."/>
            <person name="Song H."/>
            <person name="Lee J."/>
            <person name="Lee S.-C."/>
            <person name="Kwon J.-K."/>
            <person name="Lee H.-Y."/>
            <person name="Koo N."/>
            <person name="Hong Y."/>
            <person name="Kim R.W."/>
            <person name="Kang W.-H."/>
            <person name="Huh J.H."/>
            <person name="Kang B.-C."/>
            <person name="Yang T.-J."/>
            <person name="Lee Y.-H."/>
            <person name="Bennetzen J.L."/>
            <person name="Choi D."/>
        </authorList>
    </citation>
    <scope>NUCLEOTIDE SEQUENCE [LARGE SCALE GENOMIC DNA]</scope>
    <source>
        <strain evidence="7">cv. PBC81</strain>
    </source>
</reference>
<dbReference type="PANTHER" id="PTHR46224:SF6">
    <property type="entry name" value="ANKYRIN REPEAT FAMILY PROTEIN"/>
    <property type="match status" value="1"/>
</dbReference>
<name>A0A2G2W766_CAPBA</name>
<dbReference type="EMBL" id="MLFT02000008">
    <property type="protein sequence ID" value="PHT41070.1"/>
    <property type="molecule type" value="Genomic_DNA"/>
</dbReference>
<dbReference type="Pfam" id="PF00023">
    <property type="entry name" value="Ank"/>
    <property type="match status" value="1"/>
</dbReference>
<dbReference type="GO" id="GO:0046872">
    <property type="term" value="F:metal ion binding"/>
    <property type="evidence" value="ECO:0007669"/>
    <property type="project" value="UniProtKB-KW"/>
</dbReference>
<keyword evidence="2" id="KW-0479">Metal-binding</keyword>
<dbReference type="SMART" id="SM00248">
    <property type="entry name" value="ANK"/>
    <property type="match status" value="6"/>
</dbReference>
<dbReference type="OrthoDB" id="1635626at2759"/>
<dbReference type="SUPFAM" id="SSF48403">
    <property type="entry name" value="Ankyrin repeat"/>
    <property type="match status" value="1"/>
</dbReference>
<feature type="repeat" description="ANK" evidence="3">
    <location>
        <begin position="378"/>
        <end position="410"/>
    </location>
</feature>
<dbReference type="PROSITE" id="PS50297">
    <property type="entry name" value="ANK_REP_REGION"/>
    <property type="match status" value="3"/>
</dbReference>
<feature type="repeat" description="ANK" evidence="3">
    <location>
        <begin position="123"/>
        <end position="155"/>
    </location>
</feature>
<gene>
    <name evidence="6" type="ORF">CQW23_19924</name>
</gene>
<feature type="compositionally biased region" description="Basic and acidic residues" evidence="4">
    <location>
        <begin position="502"/>
        <end position="598"/>
    </location>
</feature>
<dbReference type="InterPro" id="IPR051616">
    <property type="entry name" value="Cul2-RING_E3_ligase_SR"/>
</dbReference>
<dbReference type="Pfam" id="PF13359">
    <property type="entry name" value="DDE_Tnp_4"/>
    <property type="match status" value="1"/>
</dbReference>
<evidence type="ECO:0000256" key="2">
    <source>
        <dbReference type="ARBA" id="ARBA00022723"/>
    </source>
</evidence>
<dbReference type="Pfam" id="PF12796">
    <property type="entry name" value="Ank_2"/>
    <property type="match status" value="2"/>
</dbReference>
<dbReference type="InterPro" id="IPR002110">
    <property type="entry name" value="Ankyrin_rpt"/>
</dbReference>
<comment type="cofactor">
    <cofactor evidence="1">
        <name>a divalent metal cation</name>
        <dbReference type="ChEBI" id="CHEBI:60240"/>
    </cofactor>
</comment>
<organism evidence="6 7">
    <name type="scientific">Capsicum baccatum</name>
    <name type="common">Peruvian pepper</name>
    <dbReference type="NCBI Taxonomy" id="33114"/>
    <lineage>
        <taxon>Eukaryota</taxon>
        <taxon>Viridiplantae</taxon>
        <taxon>Streptophyta</taxon>
        <taxon>Embryophyta</taxon>
        <taxon>Tracheophyta</taxon>
        <taxon>Spermatophyta</taxon>
        <taxon>Magnoliopsida</taxon>
        <taxon>eudicotyledons</taxon>
        <taxon>Gunneridae</taxon>
        <taxon>Pentapetalae</taxon>
        <taxon>asterids</taxon>
        <taxon>lamiids</taxon>
        <taxon>Solanales</taxon>
        <taxon>Solanaceae</taxon>
        <taxon>Solanoideae</taxon>
        <taxon>Capsiceae</taxon>
        <taxon>Capsicum</taxon>
    </lineage>
</organism>
<evidence type="ECO:0000259" key="5">
    <source>
        <dbReference type="Pfam" id="PF13359"/>
    </source>
</evidence>
<comment type="caution">
    <text evidence="6">The sequence shown here is derived from an EMBL/GenBank/DDBJ whole genome shotgun (WGS) entry which is preliminary data.</text>
</comment>
<protein>
    <recommendedName>
        <fullName evidence="5">DDE Tnp4 domain-containing protein</fullName>
    </recommendedName>
</protein>
<dbReference type="PROSITE" id="PS50088">
    <property type="entry name" value="ANK_REPEAT"/>
    <property type="match status" value="3"/>
</dbReference>
<dbReference type="PANTHER" id="PTHR46224">
    <property type="entry name" value="ANKYRIN REPEAT FAMILY PROTEIN"/>
    <property type="match status" value="1"/>
</dbReference>
<evidence type="ECO:0000313" key="6">
    <source>
        <dbReference type="EMBL" id="PHT41070.1"/>
    </source>
</evidence>
<dbReference type="Proteomes" id="UP000224567">
    <property type="component" value="Unassembled WGS sequence"/>
</dbReference>
<dbReference type="Gene3D" id="1.25.40.20">
    <property type="entry name" value="Ankyrin repeat-containing domain"/>
    <property type="match status" value="3"/>
</dbReference>
<evidence type="ECO:0000313" key="7">
    <source>
        <dbReference type="Proteomes" id="UP000224567"/>
    </source>
</evidence>
<reference evidence="6 7" key="1">
    <citation type="journal article" date="2017" name="Genome Biol.">
        <title>New reference genome sequences of hot pepper reveal the massive evolution of plant disease-resistance genes by retroduplication.</title>
        <authorList>
            <person name="Kim S."/>
            <person name="Park J."/>
            <person name="Yeom S.I."/>
            <person name="Kim Y.M."/>
            <person name="Seo E."/>
            <person name="Kim K.T."/>
            <person name="Kim M.S."/>
            <person name="Lee J.M."/>
            <person name="Cheong K."/>
            <person name="Shin H.S."/>
            <person name="Kim S.B."/>
            <person name="Han K."/>
            <person name="Lee J."/>
            <person name="Park M."/>
            <person name="Lee H.A."/>
            <person name="Lee H.Y."/>
            <person name="Lee Y."/>
            <person name="Oh S."/>
            <person name="Lee J.H."/>
            <person name="Choi E."/>
            <person name="Choi E."/>
            <person name="Lee S.E."/>
            <person name="Jeon J."/>
            <person name="Kim H."/>
            <person name="Choi G."/>
            <person name="Song H."/>
            <person name="Lee J."/>
            <person name="Lee S.C."/>
            <person name="Kwon J.K."/>
            <person name="Lee H.Y."/>
            <person name="Koo N."/>
            <person name="Hong Y."/>
            <person name="Kim R.W."/>
            <person name="Kang W.H."/>
            <person name="Huh J.H."/>
            <person name="Kang B.C."/>
            <person name="Yang T.J."/>
            <person name="Lee Y.H."/>
            <person name="Bennetzen J.L."/>
            <person name="Choi D."/>
        </authorList>
    </citation>
    <scope>NUCLEOTIDE SEQUENCE [LARGE SCALE GENOMIC DNA]</scope>
    <source>
        <strain evidence="7">cv. PBC81</strain>
    </source>
</reference>
<dbReference type="AlphaFoldDB" id="A0A2G2W766"/>
<feature type="repeat" description="ANK" evidence="3">
    <location>
        <begin position="25"/>
        <end position="57"/>
    </location>
</feature>
<keyword evidence="7" id="KW-1185">Reference proteome</keyword>
<accession>A0A2G2W766</accession>
<dbReference type="InterPro" id="IPR036770">
    <property type="entry name" value="Ankyrin_rpt-contain_sf"/>
</dbReference>
<feature type="domain" description="DDE Tnp4" evidence="5">
    <location>
        <begin position="183"/>
        <end position="319"/>
    </location>
</feature>
<dbReference type="InterPro" id="IPR027806">
    <property type="entry name" value="HARBI1_dom"/>
</dbReference>